<reference evidence="1" key="2">
    <citation type="submission" date="2020-09" db="EMBL/GenBank/DDBJ databases">
        <authorList>
            <person name="Sun Q."/>
            <person name="Kim S."/>
        </authorList>
    </citation>
    <scope>NUCLEOTIDE SEQUENCE</scope>
    <source>
        <strain evidence="1">KCTC 22164</strain>
    </source>
</reference>
<accession>A0A918MZE5</accession>
<name>A0A918MZE5_9ALTE</name>
<reference evidence="1" key="1">
    <citation type="journal article" date="2014" name="Int. J. Syst. Evol. Microbiol.">
        <title>Complete genome sequence of Corynebacterium casei LMG S-19264T (=DSM 44701T), isolated from a smear-ripened cheese.</title>
        <authorList>
            <consortium name="US DOE Joint Genome Institute (JGI-PGF)"/>
            <person name="Walter F."/>
            <person name="Albersmeier A."/>
            <person name="Kalinowski J."/>
            <person name="Ruckert C."/>
        </authorList>
    </citation>
    <scope>NUCLEOTIDE SEQUENCE</scope>
    <source>
        <strain evidence="1">KCTC 22164</strain>
    </source>
</reference>
<dbReference type="Gene3D" id="3.90.550.10">
    <property type="entry name" value="Spore Coat Polysaccharide Biosynthesis Protein SpsA, Chain A"/>
    <property type="match status" value="1"/>
</dbReference>
<sequence length="334" mass="39349">MEMNLNDAQVTVVITPRDRYSGIIECIDNLYKVTTQPFFLKVLDLEYPKALKQAIVERLRNEPNAEILEYGRIIPMEALRRVRDSITTPYTMLLDNDSNVTEGWCEPLLETAKAENAAIVNPLTLEKEGVDKGAELRNHLYTNEIRVVNVDGEDYLIEDKHYRRALPEDIPKEVAPSEMFELHGVLFDTEVFKTIEMPQMVIREHIDIGIQIKKMGRKILTQPKSVVIFDNLGTRMEFDDMAFFYFRWDKKLTWEASRLFEERWGYKFYAEQAMYHWVFRRKIFLFCRWLHLPISASNMVTRIFGKLKTMIKPVWDPMKNPVEKSKNYYTAKGV</sequence>
<dbReference type="RefSeq" id="WP_189406203.1">
    <property type="nucleotide sequence ID" value="NZ_BMXP01000004.1"/>
</dbReference>
<gene>
    <name evidence="1" type="ORF">GCM10007391_20890</name>
</gene>
<dbReference type="SUPFAM" id="SSF53448">
    <property type="entry name" value="Nucleotide-diphospho-sugar transferases"/>
    <property type="match status" value="1"/>
</dbReference>
<dbReference type="Proteomes" id="UP000631300">
    <property type="component" value="Unassembled WGS sequence"/>
</dbReference>
<dbReference type="AlphaFoldDB" id="A0A918MZE5"/>
<keyword evidence="2" id="KW-1185">Reference proteome</keyword>
<proteinExistence type="predicted"/>
<comment type="caution">
    <text evidence="1">The sequence shown here is derived from an EMBL/GenBank/DDBJ whole genome shotgun (WGS) entry which is preliminary data.</text>
</comment>
<evidence type="ECO:0000313" key="2">
    <source>
        <dbReference type="Proteomes" id="UP000631300"/>
    </source>
</evidence>
<dbReference type="EMBL" id="BMXP01000004">
    <property type="protein sequence ID" value="GGW86929.1"/>
    <property type="molecule type" value="Genomic_DNA"/>
</dbReference>
<protein>
    <submittedName>
        <fullName evidence="1">Uncharacterized protein</fullName>
    </submittedName>
</protein>
<dbReference type="InterPro" id="IPR029044">
    <property type="entry name" value="Nucleotide-diphossugar_trans"/>
</dbReference>
<evidence type="ECO:0000313" key="1">
    <source>
        <dbReference type="EMBL" id="GGW86929.1"/>
    </source>
</evidence>
<organism evidence="1 2">
    <name type="scientific">Alteromonas halophila</name>
    <dbReference type="NCBI Taxonomy" id="516698"/>
    <lineage>
        <taxon>Bacteria</taxon>
        <taxon>Pseudomonadati</taxon>
        <taxon>Pseudomonadota</taxon>
        <taxon>Gammaproteobacteria</taxon>
        <taxon>Alteromonadales</taxon>
        <taxon>Alteromonadaceae</taxon>
        <taxon>Alteromonas/Salinimonas group</taxon>
        <taxon>Alteromonas</taxon>
    </lineage>
</organism>